<dbReference type="RefSeq" id="XP_022321421.1">
    <property type="nucleotide sequence ID" value="XM_022465713.1"/>
</dbReference>
<dbReference type="InterPro" id="IPR019775">
    <property type="entry name" value="WD40_repeat_CS"/>
</dbReference>
<dbReference type="Gene3D" id="2.130.10.10">
    <property type="entry name" value="YVTN repeat-like/Quinoprotein amine dehydrogenase"/>
    <property type="match status" value="4"/>
</dbReference>
<evidence type="ECO:0000256" key="3">
    <source>
        <dbReference type="PROSITE-ProRule" id="PRU00221"/>
    </source>
</evidence>
<evidence type="ECO:0000313" key="5">
    <source>
        <dbReference type="RefSeq" id="XP_022321421.1"/>
    </source>
</evidence>
<evidence type="ECO:0000256" key="1">
    <source>
        <dbReference type="ARBA" id="ARBA00022574"/>
    </source>
</evidence>
<dbReference type="PROSITE" id="PS50082">
    <property type="entry name" value="WD_REPEATS_2"/>
    <property type="match status" value="5"/>
</dbReference>
<dbReference type="InterPro" id="IPR015943">
    <property type="entry name" value="WD40/YVTN_repeat-like_dom_sf"/>
</dbReference>
<dbReference type="InterPro" id="IPR011047">
    <property type="entry name" value="Quinoprotein_ADH-like_sf"/>
</dbReference>
<dbReference type="KEGG" id="cvn:111123412"/>
<accession>A0A8B8CZV1</accession>
<dbReference type="Proteomes" id="UP000694844">
    <property type="component" value="Chromosome 3"/>
</dbReference>
<dbReference type="SMART" id="SM00320">
    <property type="entry name" value="WD40"/>
    <property type="match status" value="10"/>
</dbReference>
<evidence type="ECO:0000313" key="4">
    <source>
        <dbReference type="Proteomes" id="UP000694844"/>
    </source>
</evidence>
<organism evidence="4 6">
    <name type="scientific">Crassostrea virginica</name>
    <name type="common">Eastern oyster</name>
    <dbReference type="NCBI Taxonomy" id="6565"/>
    <lineage>
        <taxon>Eukaryota</taxon>
        <taxon>Metazoa</taxon>
        <taxon>Spiralia</taxon>
        <taxon>Lophotrochozoa</taxon>
        <taxon>Mollusca</taxon>
        <taxon>Bivalvia</taxon>
        <taxon>Autobranchia</taxon>
        <taxon>Pteriomorphia</taxon>
        <taxon>Ostreida</taxon>
        <taxon>Ostreoidea</taxon>
        <taxon>Ostreidae</taxon>
        <taxon>Crassostrea</taxon>
    </lineage>
</organism>
<dbReference type="GeneID" id="111123412"/>
<dbReference type="PROSITE" id="PS50294">
    <property type="entry name" value="WD_REPEATS_REGION"/>
    <property type="match status" value="5"/>
</dbReference>
<keyword evidence="2" id="KW-0677">Repeat</keyword>
<feature type="repeat" description="WD" evidence="3">
    <location>
        <begin position="359"/>
        <end position="401"/>
    </location>
</feature>
<feature type="repeat" description="WD" evidence="3">
    <location>
        <begin position="575"/>
        <end position="617"/>
    </location>
</feature>
<dbReference type="OrthoDB" id="2161379at2759"/>
<dbReference type="PRINTS" id="PR00320">
    <property type="entry name" value="GPROTEINBRPT"/>
</dbReference>
<dbReference type="Pfam" id="PF00400">
    <property type="entry name" value="WD40"/>
    <property type="match status" value="6"/>
</dbReference>
<feature type="repeat" description="WD" evidence="3">
    <location>
        <begin position="53"/>
        <end position="95"/>
    </location>
</feature>
<name>A0A8B8CZV1_CRAVI</name>
<evidence type="ECO:0000256" key="2">
    <source>
        <dbReference type="ARBA" id="ARBA00022737"/>
    </source>
</evidence>
<dbReference type="RefSeq" id="XP_022321422.1">
    <property type="nucleotide sequence ID" value="XM_022465714.1"/>
</dbReference>
<dbReference type="PROSITE" id="PS00678">
    <property type="entry name" value="WD_REPEATS_1"/>
    <property type="match status" value="3"/>
</dbReference>
<gene>
    <name evidence="5 6" type="primary">LOC111123412</name>
</gene>
<feature type="repeat" description="WD" evidence="3">
    <location>
        <begin position="618"/>
        <end position="654"/>
    </location>
</feature>
<dbReference type="CDD" id="cd00200">
    <property type="entry name" value="WD40"/>
    <property type="match status" value="1"/>
</dbReference>
<sequence>MVRQVGLLPAGCQPWNTDVVATSGDRFVYCATLAMYIYQLDRKFNEFRLISIMSEHTKTINCIKFHPTNPDLIATTGADKKVIVWNIAKQQVMAKLEVVTRDPPKAVGWSTVRGADAVCFIQGSGPLYVWAYQTEQKLQTFKEASGFNSCVCQFRWHPKNPNRLALGHLNGSISICNIGGKSQKGICQPESEDEDEDDPVTALEWDPLSADYLIMTNTFHPVRLIDTESGTIITEFQLPSAAANVHTLAWISGAPGMFVTGDVKSGILRIWNVSKSTPIENIRIKKTGIHALQTINVERRLPGRGGRDHQVSSTSPTLAPAGTTPSHFALPPAKVVCTFLDGGVGLYDLGGRKWDFLRDQGHIETIFDCKFCPYNRDILATGSFDGTIKLWDITSMTPVNSSPGNEGVVYSLSWAPGDLNCIVASTSKHGMFIWDIGKGRIIQRFQDTNKTGIFCVAWNQKDSKRIMSAGGDGYCIIRQVNGEIVQKYKHPAAVYGCDWSPENKDMLATGCEDKLVRIYYLATVSDQPLKIFSGHTAKVFHIKWSPLKEGMLASGSDDSMIRVWDYSQESCYQVLRGHEGPVRGIMWNSEIPYLLVSGSWDYKIRIWDIRDGACVETLLDHGADVYGLTSHPERPFLMASSSRDSTVRLWSLNSLVQPIELTILSGKPWTSVVGTTESAMSLGNPPLLCGKASKDIKAEMEAGLPSNNHHKLLRMCSKFFSPPTGADNLWELVSVSRGMDDSLLSQRYKRGIMHVKHLTKFKASEAQEHEMVKMSSFGGGVGSMSRESRLREAAKIHIQLGNLQRYCELLVEVGEWERAIAVAPGVSLEYWKSLTKRYTRYLFKEDNENLVPFCTAIGDPQTLVEFSCARGQLSSAVLTAQVACEGIFDQMARAGHSESGMCNGVEPNQSHQKLLEGTVQKLADSYLYSGSPINAACCHMAVDDHQQAVQCLLQGHELELAASVGIVLGDVPQQTHQALEHLSRRCEHLGKWELAIDLLKLIPDNRDLLIRCCAKCAASSDEINYLHTKANLPSLDECLHEAETLKNQIRPLDCIRYYIVSSTPEIGLEIGLDYIKASMTKGQFSLDDIYPILQFISSIRADKLQQPKLEQQRMELICLCAYYGALMAVRVGYDDIVGPMLKHARGILGKSGLRLPITEHSVSKELEAWETVSIAKTKCFPEPLELSRVLTSPEIIQSYEELLRKAGGDNHKDRVGADRASNSHLPSHSDVHISCISQQRVQGLAYFLEDGRSAVSPNEALMWAKVNPFSPLATGLRINPF</sequence>
<reference evidence="5 6" key="1">
    <citation type="submission" date="2025-04" db="UniProtKB">
        <authorList>
            <consortium name="RefSeq"/>
        </authorList>
    </citation>
    <scope>IDENTIFICATION</scope>
    <source>
        <tissue evidence="5 6">Whole sample</tissue>
    </source>
</reference>
<feature type="repeat" description="WD" evidence="3">
    <location>
        <begin position="532"/>
        <end position="574"/>
    </location>
</feature>
<dbReference type="InterPro" id="IPR020472">
    <property type="entry name" value="WD40_PAC1"/>
</dbReference>
<dbReference type="InterPro" id="IPR001680">
    <property type="entry name" value="WD40_rpt"/>
</dbReference>
<keyword evidence="4" id="KW-1185">Reference proteome</keyword>
<evidence type="ECO:0000313" key="6">
    <source>
        <dbReference type="RefSeq" id="XP_022321422.1"/>
    </source>
</evidence>
<dbReference type="PANTHER" id="PTHR44464">
    <property type="entry name" value="WD REPEAT-CONTAINING PROTEIN 17"/>
    <property type="match status" value="1"/>
</dbReference>
<keyword evidence="1 3" id="KW-0853">WD repeat</keyword>
<dbReference type="SUPFAM" id="SSF50998">
    <property type="entry name" value="Quinoprotein alcohol dehydrogenase-like"/>
    <property type="match status" value="2"/>
</dbReference>
<dbReference type="PANTHER" id="PTHR44464:SF1">
    <property type="entry name" value="WD REPEAT-CONTAINING PROTEIN 17"/>
    <property type="match status" value="1"/>
</dbReference>
<proteinExistence type="predicted"/>
<protein>
    <submittedName>
        <fullName evidence="5 6">WD repeat-containing protein 17-like</fullName>
    </submittedName>
</protein>